<sequence>MWLGAALPAGGAGEALHFPAQVTLYYQEFPPSLKNTATGMMAMIVALGFYLSTALVNIVQRATTWLPDNMNASRLENLYWLLTLLVALNFGYFLTCAKLYTYQNIIGK</sequence>
<dbReference type="OMA" id="ACARYYK"/>
<dbReference type="eggNOG" id="KOG1237">
    <property type="taxonomic scope" value="Eukaryota"/>
</dbReference>
<dbReference type="PANTHER" id="PTHR11654">
    <property type="entry name" value="OLIGOPEPTIDE TRANSPORTER-RELATED"/>
    <property type="match status" value="1"/>
</dbReference>
<dbReference type="AlphaFoldDB" id="M7ZPR0"/>
<protein>
    <submittedName>
        <fullName evidence="1">Uncharacterized protein</fullName>
    </submittedName>
</protein>
<reference evidence="1" key="1">
    <citation type="journal article" date="2013" name="Nature">
        <title>Draft genome of the wheat A-genome progenitor Triticum urartu.</title>
        <authorList>
            <person name="Ling H.Q."/>
            <person name="Zhao S."/>
            <person name="Liu D."/>
            <person name="Wang J."/>
            <person name="Sun H."/>
            <person name="Zhang C."/>
            <person name="Fan H."/>
            <person name="Li D."/>
            <person name="Dong L."/>
            <person name="Tao Y."/>
            <person name="Gao C."/>
            <person name="Wu H."/>
            <person name="Li Y."/>
            <person name="Cui Y."/>
            <person name="Guo X."/>
            <person name="Zheng S."/>
            <person name="Wang B."/>
            <person name="Yu K."/>
            <person name="Liang Q."/>
            <person name="Yang W."/>
            <person name="Lou X."/>
            <person name="Chen J."/>
            <person name="Feng M."/>
            <person name="Jian J."/>
            <person name="Zhang X."/>
            <person name="Luo G."/>
            <person name="Jiang Y."/>
            <person name="Liu J."/>
            <person name="Wang Z."/>
            <person name="Sha Y."/>
            <person name="Zhang B."/>
            <person name="Wu H."/>
            <person name="Tang D."/>
            <person name="Shen Q."/>
            <person name="Xue P."/>
            <person name="Zou S."/>
            <person name="Wang X."/>
            <person name="Liu X."/>
            <person name="Wang F."/>
            <person name="Yang Y."/>
            <person name="An X."/>
            <person name="Dong Z."/>
            <person name="Zhang K."/>
            <person name="Zhang X."/>
            <person name="Luo M.C."/>
            <person name="Dvorak J."/>
            <person name="Tong Y."/>
            <person name="Wang J."/>
            <person name="Yang H."/>
            <person name="Li Z."/>
            <person name="Wang D."/>
            <person name="Zhang A."/>
            <person name="Wang J."/>
        </authorList>
    </citation>
    <scope>NUCLEOTIDE SEQUENCE</scope>
</reference>
<proteinExistence type="predicted"/>
<organism evidence="1">
    <name type="scientific">Triticum urartu</name>
    <name type="common">Red wild einkorn</name>
    <name type="synonym">Crithodium urartu</name>
    <dbReference type="NCBI Taxonomy" id="4572"/>
    <lineage>
        <taxon>Eukaryota</taxon>
        <taxon>Viridiplantae</taxon>
        <taxon>Streptophyta</taxon>
        <taxon>Embryophyta</taxon>
        <taxon>Tracheophyta</taxon>
        <taxon>Spermatophyta</taxon>
        <taxon>Magnoliopsida</taxon>
        <taxon>Liliopsida</taxon>
        <taxon>Poales</taxon>
        <taxon>Poaceae</taxon>
        <taxon>BOP clade</taxon>
        <taxon>Pooideae</taxon>
        <taxon>Triticodae</taxon>
        <taxon>Triticeae</taxon>
        <taxon>Triticinae</taxon>
        <taxon>Triticum</taxon>
    </lineage>
</organism>
<dbReference type="SUPFAM" id="SSF103473">
    <property type="entry name" value="MFS general substrate transporter"/>
    <property type="match status" value="1"/>
</dbReference>
<accession>M7ZPR0</accession>
<dbReference type="InterPro" id="IPR036259">
    <property type="entry name" value="MFS_trans_sf"/>
</dbReference>
<evidence type="ECO:0000313" key="1">
    <source>
        <dbReference type="EMBL" id="EMS54370.1"/>
    </source>
</evidence>
<name>M7ZPR0_TRIUA</name>
<gene>
    <name evidence="1" type="ORF">TRIUR3_05129</name>
</gene>
<dbReference type="Gene3D" id="1.20.1250.20">
    <property type="entry name" value="MFS general substrate transporter like domains"/>
    <property type="match status" value="1"/>
</dbReference>
<dbReference type="EMBL" id="KD183015">
    <property type="protein sequence ID" value="EMS54370.1"/>
    <property type="molecule type" value="Genomic_DNA"/>
</dbReference>